<reference evidence="1" key="1">
    <citation type="submission" date="2021-01" db="EMBL/GenBank/DDBJ databases">
        <authorList>
            <person name="Lovell J.T."/>
            <person name="Bentley N."/>
            <person name="Bhattarai G."/>
            <person name="Jenkins J.W."/>
            <person name="Sreedasyam A."/>
            <person name="Alarcon Y."/>
            <person name="Bock C."/>
            <person name="Boston L."/>
            <person name="Carlson J."/>
            <person name="Cervantes K."/>
            <person name="Clermont K."/>
            <person name="Krom N."/>
            <person name="Kubenka K."/>
            <person name="Mamidi S."/>
            <person name="Mattison C."/>
            <person name="Monteros M."/>
            <person name="Pisani C."/>
            <person name="Plott C."/>
            <person name="Rajasekar S."/>
            <person name="Rhein H.S."/>
            <person name="Rohla C."/>
            <person name="Song M."/>
            <person name="Hilaire R.S."/>
            <person name="Shu S."/>
            <person name="Wells L."/>
            <person name="Wang X."/>
            <person name="Webber J."/>
            <person name="Heerema R.J."/>
            <person name="Klein P."/>
            <person name="Conner P."/>
            <person name="Grauke L."/>
            <person name="Grimwood J."/>
            <person name="Schmutz J."/>
            <person name="Randall J.J."/>
        </authorList>
    </citation>
    <scope>NUCLEOTIDE SEQUENCE</scope>
    <source>
        <tissue evidence="1">Leaf</tissue>
    </source>
</reference>
<organism evidence="1 2">
    <name type="scientific">Carya illinoinensis</name>
    <name type="common">Pecan</name>
    <dbReference type="NCBI Taxonomy" id="32201"/>
    <lineage>
        <taxon>Eukaryota</taxon>
        <taxon>Viridiplantae</taxon>
        <taxon>Streptophyta</taxon>
        <taxon>Embryophyta</taxon>
        <taxon>Tracheophyta</taxon>
        <taxon>Spermatophyta</taxon>
        <taxon>Magnoliopsida</taxon>
        <taxon>eudicotyledons</taxon>
        <taxon>Gunneridae</taxon>
        <taxon>Pentapetalae</taxon>
        <taxon>rosids</taxon>
        <taxon>fabids</taxon>
        <taxon>Fagales</taxon>
        <taxon>Juglandaceae</taxon>
        <taxon>Carya</taxon>
    </lineage>
</organism>
<sequence>MDGPLSPPSCVITALNATKNCNQVELDHIFKGVEATGFILRGGDKLVVLGVLHKILHPMGYQLRAWTDDLPIMSTRAMEEGVSEKVDLYVDMLKRSARRLEDQGVSLEVKITAGFAIKLVVLQEVASWNASWVVIDWYLRRDLGFYLKQISFKIAIILHSMSLEVLRPWTRDPHNIEHILFYSVSKPVLMSNDHDSKDMEYVFSYRNFPSSNGSSENSVMRNMTMPSSSAYRSNEDETSMDIGASYELQESGQRSSIYYYLHE</sequence>
<proteinExistence type="predicted"/>
<dbReference type="EMBL" id="CM031840">
    <property type="protein sequence ID" value="KAG6671727.1"/>
    <property type="molecule type" value="Genomic_DNA"/>
</dbReference>
<protein>
    <submittedName>
        <fullName evidence="1">Uncharacterized protein</fullName>
    </submittedName>
</protein>
<name>A0A922D0S8_CARIL</name>
<evidence type="ECO:0000313" key="1">
    <source>
        <dbReference type="EMBL" id="KAG6671727.1"/>
    </source>
</evidence>
<comment type="caution">
    <text evidence="1">The sequence shown here is derived from an EMBL/GenBank/DDBJ whole genome shotgun (WGS) entry which is preliminary data.</text>
</comment>
<gene>
    <name evidence="1" type="ORF">I3842_16G018000</name>
</gene>
<dbReference type="AlphaFoldDB" id="A0A922D0S8"/>
<accession>A0A922D0S8</accession>
<dbReference type="Proteomes" id="UP000811246">
    <property type="component" value="Chromosome 16"/>
</dbReference>
<evidence type="ECO:0000313" key="2">
    <source>
        <dbReference type="Proteomes" id="UP000811246"/>
    </source>
</evidence>